<dbReference type="OrthoDB" id="1799385at2"/>
<reference evidence="1 2" key="1">
    <citation type="journal article" date="2015" name="PLoS ONE">
        <title>Genome Sequence of Bacillus endophyticus and Analysis of Its Companion Mechanism in the Ketogulonigenium vulgare-Bacillus Strain Consortium.</title>
        <authorList>
            <person name="Jia N."/>
            <person name="Du J."/>
            <person name="Ding M.Z."/>
            <person name="Gao F."/>
            <person name="Yuan Y.J."/>
        </authorList>
    </citation>
    <scope>NUCLEOTIDE SEQUENCE [LARGE SCALE GENOMIC DNA]</scope>
    <source>
        <strain evidence="1 2">Hbe603</strain>
    </source>
</reference>
<gene>
    <name evidence="1" type="ORF">BEH_22440</name>
</gene>
<sequence>MQNEMNEQSTNQSQPMFMEPPKVISTKDALYIADMLTWNLVAMKKAHFFASQCQDAEIAQEIEKVCKMHQRHYERILPHLENTQSQQTLQ</sequence>
<proteinExistence type="predicted"/>
<organism evidence="1 2">
    <name type="scientific">Priestia filamentosa</name>
    <dbReference type="NCBI Taxonomy" id="1402861"/>
    <lineage>
        <taxon>Bacteria</taxon>
        <taxon>Bacillati</taxon>
        <taxon>Bacillota</taxon>
        <taxon>Bacilli</taxon>
        <taxon>Bacillales</taxon>
        <taxon>Bacillaceae</taxon>
        <taxon>Priestia</taxon>
    </lineage>
</organism>
<accession>A0A1X7FQL4</accession>
<protein>
    <submittedName>
        <fullName evidence="1">Uncharacterized protein</fullName>
    </submittedName>
</protein>
<dbReference type="EMBL" id="CP011974">
    <property type="protein sequence ID" value="AKO94605.1"/>
    <property type="molecule type" value="Genomic_DNA"/>
</dbReference>
<evidence type="ECO:0000313" key="1">
    <source>
        <dbReference type="EMBL" id="AKO94605.1"/>
    </source>
</evidence>
<dbReference type="RefSeq" id="WP_040060185.1">
    <property type="nucleotide sequence ID" value="NZ_CP011974.1"/>
</dbReference>
<dbReference type="Proteomes" id="UP000036202">
    <property type="component" value="Chromosome"/>
</dbReference>
<name>A0A0H4KLZ0_9BACI</name>
<accession>A0A0H4KLZ0</accession>
<keyword evidence="2" id="KW-1185">Reference proteome</keyword>
<dbReference type="PATRIC" id="fig|135735.6.peg.4723"/>
<reference evidence="2" key="2">
    <citation type="submission" date="2015-06" db="EMBL/GenBank/DDBJ databases">
        <title>Genome Sequence of Bacillus endophyticus and Analysis of its Companion Mechanism in the Ketogulonigenium vulgare-Bacillus strain Consortium.</title>
        <authorList>
            <person name="Jia N."/>
            <person name="Du J."/>
            <person name="Ding M.-Z."/>
            <person name="Gao F."/>
            <person name="Yuan Y.-J."/>
        </authorList>
    </citation>
    <scope>NUCLEOTIDE SEQUENCE [LARGE SCALE GENOMIC DNA]</scope>
    <source>
        <strain evidence="2">Hbe603</strain>
    </source>
</reference>
<dbReference type="KEGG" id="beo:BEH_22440"/>
<evidence type="ECO:0000313" key="2">
    <source>
        <dbReference type="Proteomes" id="UP000036202"/>
    </source>
</evidence>
<dbReference type="AlphaFoldDB" id="A0A0H4KLZ0"/>
<dbReference type="GeneID" id="93703036"/>